<evidence type="ECO:0000313" key="1">
    <source>
        <dbReference type="EMBL" id="KRF81333.1"/>
    </source>
</evidence>
<accession>A0A0Q9WLH0</accession>
<gene>
    <name evidence="1" type="primary">Dvir\GJ27135</name>
    <name evidence="1" type="ORF">Dvir_GJ27135</name>
</gene>
<evidence type="ECO:0000313" key="2">
    <source>
        <dbReference type="Proteomes" id="UP000008792"/>
    </source>
</evidence>
<protein>
    <submittedName>
        <fullName evidence="1">Uncharacterized protein</fullName>
    </submittedName>
</protein>
<proteinExistence type="predicted"/>
<dbReference type="EMBL" id="CH940649">
    <property type="protein sequence ID" value="KRF81333.1"/>
    <property type="molecule type" value="Genomic_DNA"/>
</dbReference>
<organism evidence="1 2">
    <name type="scientific">Drosophila virilis</name>
    <name type="common">Fruit fly</name>
    <dbReference type="NCBI Taxonomy" id="7244"/>
    <lineage>
        <taxon>Eukaryota</taxon>
        <taxon>Metazoa</taxon>
        <taxon>Ecdysozoa</taxon>
        <taxon>Arthropoda</taxon>
        <taxon>Hexapoda</taxon>
        <taxon>Insecta</taxon>
        <taxon>Pterygota</taxon>
        <taxon>Neoptera</taxon>
        <taxon>Endopterygota</taxon>
        <taxon>Diptera</taxon>
        <taxon>Brachycera</taxon>
        <taxon>Muscomorpha</taxon>
        <taxon>Ephydroidea</taxon>
        <taxon>Drosophilidae</taxon>
        <taxon>Drosophila</taxon>
    </lineage>
</organism>
<dbReference type="InParanoid" id="A0A0Q9WLH0"/>
<keyword evidence="2" id="KW-1185">Reference proteome</keyword>
<dbReference type="Proteomes" id="UP000008792">
    <property type="component" value="Unassembled WGS sequence"/>
</dbReference>
<dbReference type="AlphaFoldDB" id="A0A0Q9WLH0"/>
<name>A0A0Q9WLH0_DROVI</name>
<reference evidence="1 2" key="1">
    <citation type="journal article" date="2007" name="Nature">
        <title>Evolution of genes and genomes on the Drosophila phylogeny.</title>
        <authorList>
            <consortium name="Drosophila 12 Genomes Consortium"/>
            <person name="Clark A.G."/>
            <person name="Eisen M.B."/>
            <person name="Smith D.R."/>
            <person name="Bergman C.M."/>
            <person name="Oliver B."/>
            <person name="Markow T.A."/>
            <person name="Kaufman T.C."/>
            <person name="Kellis M."/>
            <person name="Gelbart W."/>
            <person name="Iyer V.N."/>
            <person name="Pollard D.A."/>
            <person name="Sackton T.B."/>
            <person name="Larracuente A.M."/>
            <person name="Singh N.D."/>
            <person name="Abad J.P."/>
            <person name="Abt D.N."/>
            <person name="Adryan B."/>
            <person name="Aguade M."/>
            <person name="Akashi H."/>
            <person name="Anderson W.W."/>
            <person name="Aquadro C.F."/>
            <person name="Ardell D.H."/>
            <person name="Arguello R."/>
            <person name="Artieri C.G."/>
            <person name="Barbash D.A."/>
            <person name="Barker D."/>
            <person name="Barsanti P."/>
            <person name="Batterham P."/>
            <person name="Batzoglou S."/>
            <person name="Begun D."/>
            <person name="Bhutkar A."/>
            <person name="Blanco E."/>
            <person name="Bosak S.A."/>
            <person name="Bradley R.K."/>
            <person name="Brand A.D."/>
            <person name="Brent M.R."/>
            <person name="Brooks A.N."/>
            <person name="Brown R.H."/>
            <person name="Butlin R.K."/>
            <person name="Caggese C."/>
            <person name="Calvi B.R."/>
            <person name="Bernardo de Carvalho A."/>
            <person name="Caspi A."/>
            <person name="Castrezana S."/>
            <person name="Celniker S.E."/>
            <person name="Chang J.L."/>
            <person name="Chapple C."/>
            <person name="Chatterji S."/>
            <person name="Chinwalla A."/>
            <person name="Civetta A."/>
            <person name="Clifton S.W."/>
            <person name="Comeron J.M."/>
            <person name="Costello J.C."/>
            <person name="Coyne J.A."/>
            <person name="Daub J."/>
            <person name="David R.G."/>
            <person name="Delcher A.L."/>
            <person name="Delehaunty K."/>
            <person name="Do C.B."/>
            <person name="Ebling H."/>
            <person name="Edwards K."/>
            <person name="Eickbush T."/>
            <person name="Evans J.D."/>
            <person name="Filipski A."/>
            <person name="Findeiss S."/>
            <person name="Freyhult E."/>
            <person name="Fulton L."/>
            <person name="Fulton R."/>
            <person name="Garcia A.C."/>
            <person name="Gardiner A."/>
            <person name="Garfield D.A."/>
            <person name="Garvin B.E."/>
            <person name="Gibson G."/>
            <person name="Gilbert D."/>
            <person name="Gnerre S."/>
            <person name="Godfrey J."/>
            <person name="Good R."/>
            <person name="Gotea V."/>
            <person name="Gravely B."/>
            <person name="Greenberg A.J."/>
            <person name="Griffiths-Jones S."/>
            <person name="Gross S."/>
            <person name="Guigo R."/>
            <person name="Gustafson E.A."/>
            <person name="Haerty W."/>
            <person name="Hahn M.W."/>
            <person name="Halligan D.L."/>
            <person name="Halpern A.L."/>
            <person name="Halter G.M."/>
            <person name="Han M.V."/>
            <person name="Heger A."/>
            <person name="Hillier L."/>
            <person name="Hinrichs A.S."/>
            <person name="Holmes I."/>
            <person name="Hoskins R.A."/>
            <person name="Hubisz M.J."/>
            <person name="Hultmark D."/>
            <person name="Huntley M.A."/>
            <person name="Jaffe D.B."/>
            <person name="Jagadeeshan S."/>
            <person name="Jeck W.R."/>
            <person name="Johnson J."/>
            <person name="Jones C.D."/>
            <person name="Jordan W.C."/>
            <person name="Karpen G.H."/>
            <person name="Kataoka E."/>
            <person name="Keightley P.D."/>
            <person name="Kheradpour P."/>
            <person name="Kirkness E.F."/>
            <person name="Koerich L.B."/>
            <person name="Kristiansen K."/>
            <person name="Kudrna D."/>
            <person name="Kulathinal R.J."/>
            <person name="Kumar S."/>
            <person name="Kwok R."/>
            <person name="Lander E."/>
            <person name="Langley C.H."/>
            <person name="Lapoint R."/>
            <person name="Lazzaro B.P."/>
            <person name="Lee S.J."/>
            <person name="Levesque L."/>
            <person name="Li R."/>
            <person name="Lin C.F."/>
            <person name="Lin M.F."/>
            <person name="Lindblad-Toh K."/>
            <person name="Llopart A."/>
            <person name="Long M."/>
            <person name="Low L."/>
            <person name="Lozovsky E."/>
            <person name="Lu J."/>
            <person name="Luo M."/>
            <person name="Machado C.A."/>
            <person name="Makalowski W."/>
            <person name="Marzo M."/>
            <person name="Matsuda M."/>
            <person name="Matzkin L."/>
            <person name="McAllister B."/>
            <person name="McBride C.S."/>
            <person name="McKernan B."/>
            <person name="McKernan K."/>
            <person name="Mendez-Lago M."/>
            <person name="Minx P."/>
            <person name="Mollenhauer M.U."/>
            <person name="Montooth K."/>
            <person name="Mount S.M."/>
            <person name="Mu X."/>
            <person name="Myers E."/>
            <person name="Negre B."/>
            <person name="Newfeld S."/>
            <person name="Nielsen R."/>
            <person name="Noor M.A."/>
            <person name="O'Grady P."/>
            <person name="Pachter L."/>
            <person name="Papaceit M."/>
            <person name="Parisi M.J."/>
            <person name="Parisi M."/>
            <person name="Parts L."/>
            <person name="Pedersen J.S."/>
            <person name="Pesole G."/>
            <person name="Phillippy A.M."/>
            <person name="Ponting C.P."/>
            <person name="Pop M."/>
            <person name="Porcelli D."/>
            <person name="Powell J.R."/>
            <person name="Prohaska S."/>
            <person name="Pruitt K."/>
            <person name="Puig M."/>
            <person name="Quesneville H."/>
            <person name="Ram K.R."/>
            <person name="Rand D."/>
            <person name="Rasmussen M.D."/>
            <person name="Reed L.K."/>
            <person name="Reenan R."/>
            <person name="Reily A."/>
            <person name="Remington K.A."/>
            <person name="Rieger T.T."/>
            <person name="Ritchie M.G."/>
            <person name="Robin C."/>
            <person name="Rogers Y.H."/>
            <person name="Rohde C."/>
            <person name="Rozas J."/>
            <person name="Rubenfield M.J."/>
            <person name="Ruiz A."/>
            <person name="Russo S."/>
            <person name="Salzberg S.L."/>
            <person name="Sanchez-Gracia A."/>
            <person name="Saranga D.J."/>
            <person name="Sato H."/>
            <person name="Schaeffer S.W."/>
            <person name="Schatz M.C."/>
            <person name="Schlenke T."/>
            <person name="Schwartz R."/>
            <person name="Segarra C."/>
            <person name="Singh R.S."/>
            <person name="Sirot L."/>
            <person name="Sirota M."/>
            <person name="Sisneros N.B."/>
            <person name="Smith C.D."/>
            <person name="Smith T.F."/>
            <person name="Spieth J."/>
            <person name="Stage D.E."/>
            <person name="Stark A."/>
            <person name="Stephan W."/>
            <person name="Strausberg R.L."/>
            <person name="Strempel S."/>
            <person name="Sturgill D."/>
            <person name="Sutton G."/>
            <person name="Sutton G.G."/>
            <person name="Tao W."/>
            <person name="Teichmann S."/>
            <person name="Tobari Y.N."/>
            <person name="Tomimura Y."/>
            <person name="Tsolas J.M."/>
            <person name="Valente V.L."/>
            <person name="Venter E."/>
            <person name="Venter J.C."/>
            <person name="Vicario S."/>
            <person name="Vieira F.G."/>
            <person name="Vilella A.J."/>
            <person name="Villasante A."/>
            <person name="Walenz B."/>
            <person name="Wang J."/>
            <person name="Wasserman M."/>
            <person name="Watts T."/>
            <person name="Wilson D."/>
            <person name="Wilson R.K."/>
            <person name="Wing R.A."/>
            <person name="Wolfner M.F."/>
            <person name="Wong A."/>
            <person name="Wong G.K."/>
            <person name="Wu C.I."/>
            <person name="Wu G."/>
            <person name="Yamamoto D."/>
            <person name="Yang H.P."/>
            <person name="Yang S.P."/>
            <person name="Yorke J.A."/>
            <person name="Yoshida K."/>
            <person name="Zdobnov E."/>
            <person name="Zhang P."/>
            <person name="Zhang Y."/>
            <person name="Zimin A.V."/>
            <person name="Baldwin J."/>
            <person name="Abdouelleil A."/>
            <person name="Abdulkadir J."/>
            <person name="Abebe A."/>
            <person name="Abera B."/>
            <person name="Abreu J."/>
            <person name="Acer S.C."/>
            <person name="Aftuck L."/>
            <person name="Alexander A."/>
            <person name="An P."/>
            <person name="Anderson E."/>
            <person name="Anderson S."/>
            <person name="Arachi H."/>
            <person name="Azer M."/>
            <person name="Bachantsang P."/>
            <person name="Barry A."/>
            <person name="Bayul T."/>
            <person name="Berlin A."/>
            <person name="Bessette D."/>
            <person name="Bloom T."/>
            <person name="Blye J."/>
            <person name="Boguslavskiy L."/>
            <person name="Bonnet C."/>
            <person name="Boukhgalter B."/>
            <person name="Bourzgui I."/>
            <person name="Brown A."/>
            <person name="Cahill P."/>
            <person name="Channer S."/>
            <person name="Cheshatsang Y."/>
            <person name="Chuda L."/>
            <person name="Citroen M."/>
            <person name="Collymore A."/>
            <person name="Cooke P."/>
            <person name="Costello M."/>
            <person name="D'Aco K."/>
            <person name="Daza R."/>
            <person name="De Haan G."/>
            <person name="DeGray S."/>
            <person name="DeMaso C."/>
            <person name="Dhargay N."/>
            <person name="Dooley K."/>
            <person name="Dooley E."/>
            <person name="Doricent M."/>
            <person name="Dorje P."/>
            <person name="Dorjee K."/>
            <person name="Dupes A."/>
            <person name="Elong R."/>
            <person name="Falk J."/>
            <person name="Farina A."/>
            <person name="Faro S."/>
            <person name="Ferguson D."/>
            <person name="Fisher S."/>
            <person name="Foley C.D."/>
            <person name="Franke A."/>
            <person name="Friedrich D."/>
            <person name="Gadbois L."/>
            <person name="Gearin G."/>
            <person name="Gearin C.R."/>
            <person name="Giannoukos G."/>
            <person name="Goode T."/>
            <person name="Graham J."/>
            <person name="Grandbois E."/>
            <person name="Grewal S."/>
            <person name="Gyaltsen K."/>
            <person name="Hafez N."/>
            <person name="Hagos B."/>
            <person name="Hall J."/>
            <person name="Henson C."/>
            <person name="Hollinger A."/>
            <person name="Honan T."/>
            <person name="Huard M.D."/>
            <person name="Hughes L."/>
            <person name="Hurhula B."/>
            <person name="Husby M.E."/>
            <person name="Kamat A."/>
            <person name="Kanga B."/>
            <person name="Kashin S."/>
            <person name="Khazanovich D."/>
            <person name="Kisner P."/>
            <person name="Lance K."/>
            <person name="Lara M."/>
            <person name="Lee W."/>
            <person name="Lennon N."/>
            <person name="Letendre F."/>
            <person name="LeVine R."/>
            <person name="Lipovsky A."/>
            <person name="Liu X."/>
            <person name="Liu J."/>
            <person name="Liu S."/>
            <person name="Lokyitsang T."/>
            <person name="Lokyitsang Y."/>
            <person name="Lubonja R."/>
            <person name="Lui A."/>
            <person name="MacDonald P."/>
            <person name="Magnisalis V."/>
            <person name="Maru K."/>
            <person name="Matthews C."/>
            <person name="McCusker W."/>
            <person name="McDonough S."/>
            <person name="Mehta T."/>
            <person name="Meldrim J."/>
            <person name="Meneus L."/>
            <person name="Mihai O."/>
            <person name="Mihalev A."/>
            <person name="Mihova T."/>
            <person name="Mittelman R."/>
            <person name="Mlenga V."/>
            <person name="Montmayeur A."/>
            <person name="Mulrain L."/>
            <person name="Navidi A."/>
            <person name="Naylor J."/>
            <person name="Negash T."/>
            <person name="Nguyen T."/>
            <person name="Nguyen N."/>
            <person name="Nicol R."/>
            <person name="Norbu C."/>
            <person name="Norbu N."/>
            <person name="Novod N."/>
            <person name="O'Neill B."/>
            <person name="Osman S."/>
            <person name="Markiewicz E."/>
            <person name="Oyono O.L."/>
            <person name="Patti C."/>
            <person name="Phunkhang P."/>
            <person name="Pierre F."/>
            <person name="Priest M."/>
            <person name="Raghuraman S."/>
            <person name="Rege F."/>
            <person name="Reyes R."/>
            <person name="Rise C."/>
            <person name="Rogov P."/>
            <person name="Ross K."/>
            <person name="Ryan E."/>
            <person name="Settipalli S."/>
            <person name="Shea T."/>
            <person name="Sherpa N."/>
            <person name="Shi L."/>
            <person name="Shih D."/>
            <person name="Sparrow T."/>
            <person name="Spaulding J."/>
            <person name="Stalker J."/>
            <person name="Stange-Thomann N."/>
            <person name="Stavropoulos S."/>
            <person name="Stone C."/>
            <person name="Strader C."/>
            <person name="Tesfaye S."/>
            <person name="Thomson T."/>
            <person name="Thoulutsang Y."/>
            <person name="Thoulutsang D."/>
            <person name="Topham K."/>
            <person name="Topping I."/>
            <person name="Tsamla T."/>
            <person name="Vassiliev H."/>
            <person name="Vo A."/>
            <person name="Wangchuk T."/>
            <person name="Wangdi T."/>
            <person name="Weiand M."/>
            <person name="Wilkinson J."/>
            <person name="Wilson A."/>
            <person name="Yadav S."/>
            <person name="Young G."/>
            <person name="Yu Q."/>
            <person name="Zembek L."/>
            <person name="Zhong D."/>
            <person name="Zimmer A."/>
            <person name="Zwirko Z."/>
            <person name="Jaffe D.B."/>
            <person name="Alvarez P."/>
            <person name="Brockman W."/>
            <person name="Butler J."/>
            <person name="Chin C."/>
            <person name="Gnerre S."/>
            <person name="Grabherr M."/>
            <person name="Kleber M."/>
            <person name="Mauceli E."/>
            <person name="MacCallum I."/>
        </authorList>
    </citation>
    <scope>NUCLEOTIDE SEQUENCE [LARGE SCALE GENOMIC DNA]</scope>
    <source>
        <strain evidence="2">Tucson 15010-1051.87</strain>
    </source>
</reference>
<sequence>MIAKHIICIINELHAAHATRGKHAVSTDSRMRQDSH</sequence>